<sequence length="209" mass="23338">MATVPSTLFHTAEDYLGLERQSDQRHQFIDGQIYAMAGESLAHSTICCNLLSLLVSQLRGTPCRGLSPNMKIRSGPAQKHSRKGLFSYADASVVCGEPRFHDEHRDVLLNPTLIVEVLSPSTEAFDRGEKFHRYSAHLDSLRDYLLVSSESAVIDHLRRNAAGEWLFTSVEGLEAELLVESIGCRLPLAEVYERVEFPLEEENPLTDAP</sequence>
<dbReference type="RefSeq" id="WP_085210702.1">
    <property type="nucleotide sequence ID" value="NZ_FXAM01000001.1"/>
</dbReference>
<dbReference type="InterPro" id="IPR008538">
    <property type="entry name" value="Uma2"/>
</dbReference>
<dbReference type="Gene3D" id="3.90.1570.10">
    <property type="entry name" value="tt1808, chain A"/>
    <property type="match status" value="1"/>
</dbReference>
<organism evidence="2 3">
    <name type="scientific">Methylomagnum ishizawai</name>
    <dbReference type="NCBI Taxonomy" id="1760988"/>
    <lineage>
        <taxon>Bacteria</taxon>
        <taxon>Pseudomonadati</taxon>
        <taxon>Pseudomonadota</taxon>
        <taxon>Gammaproteobacteria</taxon>
        <taxon>Methylococcales</taxon>
        <taxon>Methylococcaceae</taxon>
        <taxon>Methylomagnum</taxon>
    </lineage>
</organism>
<evidence type="ECO:0000313" key="3">
    <source>
        <dbReference type="Proteomes" id="UP000192923"/>
    </source>
</evidence>
<dbReference type="SUPFAM" id="SSF52980">
    <property type="entry name" value="Restriction endonuclease-like"/>
    <property type="match status" value="1"/>
</dbReference>
<reference evidence="2 3" key="1">
    <citation type="submission" date="2016-12" db="EMBL/GenBank/DDBJ databases">
        <authorList>
            <person name="Song W.-J."/>
            <person name="Kurnit D.M."/>
        </authorList>
    </citation>
    <scope>NUCLEOTIDE SEQUENCE [LARGE SCALE GENOMIC DNA]</scope>
    <source>
        <strain evidence="2 3">175</strain>
    </source>
</reference>
<dbReference type="AlphaFoldDB" id="A0A1Y6CZ37"/>
<keyword evidence="2" id="KW-0540">Nuclease</keyword>
<dbReference type="GO" id="GO:0004519">
    <property type="term" value="F:endonuclease activity"/>
    <property type="evidence" value="ECO:0007669"/>
    <property type="project" value="UniProtKB-KW"/>
</dbReference>
<protein>
    <submittedName>
        <fullName evidence="2">Endonuclease, Uma2 family (Restriction endonuclease fold)</fullName>
    </submittedName>
</protein>
<dbReference type="InterPro" id="IPR011335">
    <property type="entry name" value="Restrct_endonuc-II-like"/>
</dbReference>
<accession>A0A1Y6CZ37</accession>
<dbReference type="Proteomes" id="UP000192923">
    <property type="component" value="Unassembled WGS sequence"/>
</dbReference>
<dbReference type="CDD" id="cd06260">
    <property type="entry name" value="DUF820-like"/>
    <property type="match status" value="1"/>
</dbReference>
<evidence type="ECO:0000313" key="2">
    <source>
        <dbReference type="EMBL" id="SMF93833.1"/>
    </source>
</evidence>
<keyword evidence="2" id="KW-0255">Endonuclease</keyword>
<dbReference type="Pfam" id="PF05685">
    <property type="entry name" value="Uma2"/>
    <property type="match status" value="1"/>
</dbReference>
<dbReference type="OrthoDB" id="26750at2"/>
<proteinExistence type="predicted"/>
<keyword evidence="2" id="KW-0378">Hydrolase</keyword>
<dbReference type="PANTHER" id="PTHR36558:SF1">
    <property type="entry name" value="RESTRICTION ENDONUCLEASE DOMAIN-CONTAINING PROTEIN-RELATED"/>
    <property type="match status" value="1"/>
</dbReference>
<dbReference type="PANTHER" id="PTHR36558">
    <property type="entry name" value="GLR1098 PROTEIN"/>
    <property type="match status" value="1"/>
</dbReference>
<evidence type="ECO:0000259" key="1">
    <source>
        <dbReference type="Pfam" id="PF05685"/>
    </source>
</evidence>
<gene>
    <name evidence="2" type="ORF">SAMN02949497_1125</name>
</gene>
<keyword evidence="3" id="KW-1185">Reference proteome</keyword>
<name>A0A1Y6CZ37_9GAMM</name>
<dbReference type="EMBL" id="FXAM01000001">
    <property type="protein sequence ID" value="SMF93833.1"/>
    <property type="molecule type" value="Genomic_DNA"/>
</dbReference>
<dbReference type="InterPro" id="IPR012296">
    <property type="entry name" value="Nuclease_put_TT1808"/>
</dbReference>
<dbReference type="STRING" id="1760988.SAMN02949497_1125"/>
<feature type="domain" description="Putative restriction endonuclease" evidence="1">
    <location>
        <begin position="13"/>
        <end position="182"/>
    </location>
</feature>